<keyword evidence="5" id="KW-1185">Reference proteome</keyword>
<evidence type="ECO:0000313" key="5">
    <source>
        <dbReference type="Proteomes" id="UP001185659"/>
    </source>
</evidence>
<evidence type="ECO:0000313" key="4">
    <source>
        <dbReference type="EMBL" id="MDV6226480.1"/>
    </source>
</evidence>
<sequence>MGDVSRLEEAWGVPGEGYSVTFDSERLRLVSEFSLKELFAKYGDILWEPGSHKYNVTFFIGELDELLMGKRFSTFGQDALDALIGKLRARGNSNATINRKMAALSKLLRKAHKMGDIHSLPEFRRQKERSGRIRFLSWSEEEMLFAAIRRRSEDAWRLSVFLVDTGCRLGEAIGLTWNDVQGGRASFWITKSARARSVPLTARAQNAAGVRKEGREGPFAMLRQAQFRTIWNEAKAEVGLSQDTQVVPHVLRHTCASRLVQGGIDLRRVQMWLGHQTLTMTMRYAHLATGDLDPCVDVLERCSCGKITTAS</sequence>
<dbReference type="RefSeq" id="WP_317561100.1">
    <property type="nucleotide sequence ID" value="NZ_JAWLIP010000003.1"/>
</dbReference>
<dbReference type="PANTHER" id="PTHR30349:SF64">
    <property type="entry name" value="PROPHAGE INTEGRASE INTD-RELATED"/>
    <property type="match status" value="1"/>
</dbReference>
<proteinExistence type="predicted"/>
<comment type="caution">
    <text evidence="4">The sequence shown here is derived from an EMBL/GenBank/DDBJ whole genome shotgun (WGS) entry which is preliminary data.</text>
</comment>
<dbReference type="Gene3D" id="1.10.443.10">
    <property type="entry name" value="Intergrase catalytic core"/>
    <property type="match status" value="1"/>
</dbReference>
<keyword evidence="2" id="KW-0233">DNA recombination</keyword>
<dbReference type="PROSITE" id="PS51898">
    <property type="entry name" value="TYR_RECOMBINASE"/>
    <property type="match status" value="1"/>
</dbReference>
<dbReference type="InterPro" id="IPR013762">
    <property type="entry name" value="Integrase-like_cat_sf"/>
</dbReference>
<dbReference type="InterPro" id="IPR002104">
    <property type="entry name" value="Integrase_catalytic"/>
</dbReference>
<dbReference type="Pfam" id="PF00589">
    <property type="entry name" value="Phage_integrase"/>
    <property type="match status" value="1"/>
</dbReference>
<dbReference type="InterPro" id="IPR050090">
    <property type="entry name" value="Tyrosine_recombinase_XerCD"/>
</dbReference>
<dbReference type="EMBL" id="JAWLIP010000003">
    <property type="protein sequence ID" value="MDV6226480.1"/>
    <property type="molecule type" value="Genomic_DNA"/>
</dbReference>
<gene>
    <name evidence="4" type="ORF">R2G56_09295</name>
</gene>
<evidence type="ECO:0000259" key="3">
    <source>
        <dbReference type="PROSITE" id="PS51898"/>
    </source>
</evidence>
<accession>A0ABU4AJQ1</accession>
<dbReference type="PANTHER" id="PTHR30349">
    <property type="entry name" value="PHAGE INTEGRASE-RELATED"/>
    <property type="match status" value="1"/>
</dbReference>
<keyword evidence="1" id="KW-0229">DNA integration</keyword>
<protein>
    <submittedName>
        <fullName evidence="4">Site-specific integrase</fullName>
    </submittedName>
</protein>
<organism evidence="4 5">
    <name type="scientific">Nitratireductor aquimarinus</name>
    <dbReference type="NCBI Taxonomy" id="889300"/>
    <lineage>
        <taxon>Bacteria</taxon>
        <taxon>Pseudomonadati</taxon>
        <taxon>Pseudomonadota</taxon>
        <taxon>Alphaproteobacteria</taxon>
        <taxon>Hyphomicrobiales</taxon>
        <taxon>Phyllobacteriaceae</taxon>
        <taxon>Nitratireductor</taxon>
    </lineage>
</organism>
<name>A0ABU4AJQ1_9HYPH</name>
<dbReference type="SUPFAM" id="SSF56349">
    <property type="entry name" value="DNA breaking-rejoining enzymes"/>
    <property type="match status" value="1"/>
</dbReference>
<dbReference type="Proteomes" id="UP001185659">
    <property type="component" value="Unassembled WGS sequence"/>
</dbReference>
<dbReference type="InterPro" id="IPR011010">
    <property type="entry name" value="DNA_brk_join_enz"/>
</dbReference>
<feature type="domain" description="Tyr recombinase" evidence="3">
    <location>
        <begin position="131"/>
        <end position="297"/>
    </location>
</feature>
<dbReference type="CDD" id="cd00796">
    <property type="entry name" value="INT_Rci_Hp1_C"/>
    <property type="match status" value="1"/>
</dbReference>
<evidence type="ECO:0000256" key="2">
    <source>
        <dbReference type="ARBA" id="ARBA00023172"/>
    </source>
</evidence>
<reference evidence="4 5" key="1">
    <citation type="submission" date="2023-10" db="EMBL/GenBank/DDBJ databases">
        <authorList>
            <person name="Venkata Ramana C."/>
            <person name="Sasikala C."/>
            <person name="Dhurka M."/>
        </authorList>
    </citation>
    <scope>NUCLEOTIDE SEQUENCE [LARGE SCALE GENOMIC DNA]</scope>
    <source>
        <strain evidence="4 5">KCTC 32151</strain>
    </source>
</reference>
<evidence type="ECO:0000256" key="1">
    <source>
        <dbReference type="ARBA" id="ARBA00022908"/>
    </source>
</evidence>